<proteinExistence type="predicted"/>
<protein>
    <submittedName>
        <fullName evidence="2">Phage holin family protein</fullName>
    </submittedName>
</protein>
<organism evidence="2 3">
    <name type="scientific">Anoxybacteroides rupiense</name>
    <dbReference type="NCBI Taxonomy" id="311460"/>
    <lineage>
        <taxon>Bacteria</taxon>
        <taxon>Bacillati</taxon>
        <taxon>Bacillota</taxon>
        <taxon>Bacilli</taxon>
        <taxon>Bacillales</taxon>
        <taxon>Anoxybacillaceae</taxon>
        <taxon>Anoxybacteroides</taxon>
    </lineage>
</organism>
<dbReference type="AlphaFoldDB" id="A0ABD5IWI7"/>
<reference evidence="2 3" key="1">
    <citation type="submission" date="2023-03" db="EMBL/GenBank/DDBJ databases">
        <title>Bacillus Genome Sequencing.</title>
        <authorList>
            <person name="Dunlap C."/>
        </authorList>
    </citation>
    <scope>NUCLEOTIDE SEQUENCE [LARGE SCALE GENOMIC DNA]</scope>
    <source>
        <strain evidence="2 3">NRS-38</strain>
    </source>
</reference>
<evidence type="ECO:0000313" key="2">
    <source>
        <dbReference type="EMBL" id="MED5052707.1"/>
    </source>
</evidence>
<keyword evidence="1" id="KW-0812">Transmembrane</keyword>
<name>A0ABD5IWI7_9BACL</name>
<dbReference type="Proteomes" id="UP001339962">
    <property type="component" value="Unassembled WGS sequence"/>
</dbReference>
<keyword evidence="1" id="KW-1133">Transmembrane helix</keyword>
<sequence length="84" mass="9196">MEAIFSIEFTAYVALAVLLYAIREATNIPNRFIPIVAVVLGVVFSVFENNAFSFEVLTKGIQYALYGIGSVATVKYALEKGVDQ</sequence>
<comment type="caution">
    <text evidence="2">The sequence shown here is derived from an EMBL/GenBank/DDBJ whole genome shotgun (WGS) entry which is preliminary data.</text>
</comment>
<keyword evidence="1" id="KW-0472">Membrane</keyword>
<feature type="transmembrane region" description="Helical" evidence="1">
    <location>
        <begin position="6"/>
        <end position="22"/>
    </location>
</feature>
<evidence type="ECO:0000313" key="3">
    <source>
        <dbReference type="Proteomes" id="UP001339962"/>
    </source>
</evidence>
<gene>
    <name evidence="2" type="ORF">P9850_12865</name>
</gene>
<dbReference type="EMBL" id="JARTLI010000029">
    <property type="protein sequence ID" value="MED5052707.1"/>
    <property type="molecule type" value="Genomic_DNA"/>
</dbReference>
<feature type="transmembrane region" description="Helical" evidence="1">
    <location>
        <begin position="34"/>
        <end position="54"/>
    </location>
</feature>
<evidence type="ECO:0000256" key="1">
    <source>
        <dbReference type="SAM" id="Phobius"/>
    </source>
</evidence>
<dbReference type="RefSeq" id="WP_328218980.1">
    <property type="nucleotide sequence ID" value="NZ_JARTLI010000029.1"/>
</dbReference>
<accession>A0ABD5IWI7</accession>